<proteinExistence type="predicted"/>
<organism evidence="1 2">
    <name type="scientific">Actinomadura logoneensis</name>
    <dbReference type="NCBI Taxonomy" id="2293572"/>
    <lineage>
        <taxon>Bacteria</taxon>
        <taxon>Bacillati</taxon>
        <taxon>Actinomycetota</taxon>
        <taxon>Actinomycetes</taxon>
        <taxon>Streptosporangiales</taxon>
        <taxon>Thermomonosporaceae</taxon>
        <taxon>Actinomadura</taxon>
    </lineage>
</organism>
<evidence type="ECO:0000313" key="2">
    <source>
        <dbReference type="Proteomes" id="UP000261811"/>
    </source>
</evidence>
<accession>A0A372JTI3</accession>
<keyword evidence="2" id="KW-1185">Reference proteome</keyword>
<reference evidence="1 2" key="1">
    <citation type="submission" date="2018-08" db="EMBL/GenBank/DDBJ databases">
        <title>Actinomadura jelena sp. nov., a novel Actinomycete isolated from soil in Chad.</title>
        <authorList>
            <person name="Shi L."/>
        </authorList>
    </citation>
    <scope>NUCLEOTIDE SEQUENCE [LARGE SCALE GENOMIC DNA]</scope>
    <source>
        <strain evidence="1 2">NEAU-G17</strain>
    </source>
</reference>
<comment type="caution">
    <text evidence="1">The sequence shown here is derived from an EMBL/GenBank/DDBJ whole genome shotgun (WGS) entry which is preliminary data.</text>
</comment>
<dbReference type="EMBL" id="QURH01000031">
    <property type="protein sequence ID" value="RFU43333.1"/>
    <property type="molecule type" value="Genomic_DNA"/>
</dbReference>
<name>A0A372JTI3_9ACTN</name>
<sequence>MPPASVLTDRLAVEIARLGVVGESSDVGTLSRVADLAARAVPGCAGASAVRWAVPDEGAPAAGAAAEP</sequence>
<gene>
    <name evidence="1" type="ORF">DZF91_01770</name>
</gene>
<evidence type="ECO:0000313" key="1">
    <source>
        <dbReference type="EMBL" id="RFU43333.1"/>
    </source>
</evidence>
<protein>
    <submittedName>
        <fullName evidence="1">Transcription antitermination regulator</fullName>
    </submittedName>
</protein>
<feature type="non-terminal residue" evidence="1">
    <location>
        <position position="68"/>
    </location>
</feature>
<dbReference type="AlphaFoldDB" id="A0A372JTI3"/>
<dbReference type="Proteomes" id="UP000261811">
    <property type="component" value="Unassembled WGS sequence"/>
</dbReference>